<keyword evidence="8" id="KW-0443">Lipid metabolism</keyword>
<comment type="caution">
    <text evidence="14">The sequence shown here is derived from an EMBL/GenBank/DDBJ whole genome shotgun (WGS) entry which is preliminary data.</text>
</comment>
<comment type="function">
    <text evidence="1">This protein is a component of the acetyl coenzyme A carboxylase complex; first, biotin carboxylase catalyzes the carboxylation of the carrier protein and then the transcarboxylase transfers the carboxyl group to form malonyl-CoA.</text>
</comment>
<dbReference type="InterPro" id="IPR050856">
    <property type="entry name" value="Biotin_carboxylase_complex"/>
</dbReference>
<evidence type="ECO:0000256" key="5">
    <source>
        <dbReference type="ARBA" id="ARBA00022741"/>
    </source>
</evidence>
<dbReference type="GO" id="GO:0005524">
    <property type="term" value="F:ATP binding"/>
    <property type="evidence" value="ECO:0007669"/>
    <property type="project" value="UniProtKB-UniRule"/>
</dbReference>
<dbReference type="Gene3D" id="3.30.470.20">
    <property type="entry name" value="ATP-grasp fold, B domain"/>
    <property type="match status" value="1"/>
</dbReference>
<keyword evidence="5 11" id="KW-0547">Nucleotide-binding</keyword>
<dbReference type="GO" id="GO:0004075">
    <property type="term" value="F:biotin carboxylase activity"/>
    <property type="evidence" value="ECO:0007669"/>
    <property type="project" value="UniProtKB-EC"/>
</dbReference>
<dbReference type="InterPro" id="IPR011054">
    <property type="entry name" value="Rudment_hybrid_motif"/>
</dbReference>
<dbReference type="PANTHER" id="PTHR18866:SF128">
    <property type="entry name" value="UREA AMIDOLYASE"/>
    <property type="match status" value="1"/>
</dbReference>
<proteinExistence type="predicted"/>
<keyword evidence="8" id="KW-0275">Fatty acid biosynthesis</keyword>
<evidence type="ECO:0000259" key="13">
    <source>
        <dbReference type="PROSITE" id="PS50979"/>
    </source>
</evidence>
<evidence type="ECO:0000256" key="3">
    <source>
        <dbReference type="ARBA" id="ARBA00011750"/>
    </source>
</evidence>
<evidence type="ECO:0000313" key="14">
    <source>
        <dbReference type="EMBL" id="RID87896.1"/>
    </source>
</evidence>
<keyword evidence="15" id="KW-1185">Reference proteome</keyword>
<dbReference type="AlphaFoldDB" id="A0A398BKF4"/>
<evidence type="ECO:0000256" key="11">
    <source>
        <dbReference type="PROSITE-ProRule" id="PRU00409"/>
    </source>
</evidence>
<dbReference type="GO" id="GO:0046872">
    <property type="term" value="F:metal ion binding"/>
    <property type="evidence" value="ECO:0007669"/>
    <property type="project" value="InterPro"/>
</dbReference>
<feature type="domain" description="Biotin carboxylation" evidence="13">
    <location>
        <begin position="1"/>
        <end position="444"/>
    </location>
</feature>
<dbReference type="GO" id="GO:0006633">
    <property type="term" value="P:fatty acid biosynthetic process"/>
    <property type="evidence" value="ECO:0007669"/>
    <property type="project" value="UniProtKB-KW"/>
</dbReference>
<dbReference type="Pfam" id="PF02786">
    <property type="entry name" value="CPSase_L_D2"/>
    <property type="match status" value="1"/>
</dbReference>
<dbReference type="OrthoDB" id="9807469at2"/>
<organism evidence="14 15">
    <name type="scientific">Mesobacillus zeae</name>
    <dbReference type="NCBI Taxonomy" id="1917180"/>
    <lineage>
        <taxon>Bacteria</taxon>
        <taxon>Bacillati</taxon>
        <taxon>Bacillota</taxon>
        <taxon>Bacilli</taxon>
        <taxon>Bacillales</taxon>
        <taxon>Bacillaceae</taxon>
        <taxon>Mesobacillus</taxon>
    </lineage>
</organism>
<evidence type="ECO:0000259" key="12">
    <source>
        <dbReference type="PROSITE" id="PS50975"/>
    </source>
</evidence>
<reference evidence="14 15" key="1">
    <citation type="submission" date="2018-08" db="EMBL/GenBank/DDBJ databases">
        <title>Bacillus jemisoniae sp. nov., Bacillus chryseoplanitiae sp. nov., Bacillus resnikiae sp. nov., and Bacillus frankliniae sp. nov., isolated from Viking spacecraft and associated surfaces.</title>
        <authorList>
            <person name="Seuylemezian A."/>
            <person name="Vaishampayan P."/>
        </authorList>
    </citation>
    <scope>NUCLEOTIDE SEQUENCE [LARGE SCALE GENOMIC DNA]</scope>
    <source>
        <strain evidence="14 15">JJ-247</strain>
    </source>
</reference>
<comment type="catalytic activity">
    <reaction evidence="10">
        <text>N(6)-biotinyl-L-lysyl-[protein] + hydrogencarbonate + ATP = N(6)-carboxybiotinyl-L-lysyl-[protein] + ADP + phosphate + H(+)</text>
        <dbReference type="Rhea" id="RHEA:13501"/>
        <dbReference type="Rhea" id="RHEA-COMP:10505"/>
        <dbReference type="Rhea" id="RHEA-COMP:10506"/>
        <dbReference type="ChEBI" id="CHEBI:15378"/>
        <dbReference type="ChEBI" id="CHEBI:17544"/>
        <dbReference type="ChEBI" id="CHEBI:30616"/>
        <dbReference type="ChEBI" id="CHEBI:43474"/>
        <dbReference type="ChEBI" id="CHEBI:83144"/>
        <dbReference type="ChEBI" id="CHEBI:83145"/>
        <dbReference type="ChEBI" id="CHEBI:456216"/>
        <dbReference type="EC" id="6.3.4.14"/>
    </reaction>
</comment>
<dbReference type="InterPro" id="IPR011761">
    <property type="entry name" value="ATP-grasp"/>
</dbReference>
<feature type="domain" description="ATP-grasp" evidence="12">
    <location>
        <begin position="119"/>
        <end position="316"/>
    </location>
</feature>
<evidence type="ECO:0000256" key="9">
    <source>
        <dbReference type="ARBA" id="ARBA00023267"/>
    </source>
</evidence>
<gene>
    <name evidence="14" type="ORF">D1970_03405</name>
</gene>
<name>A0A398BKF4_9BACI</name>
<dbReference type="Pfam" id="PF02785">
    <property type="entry name" value="Biotin_carb_C"/>
    <property type="match status" value="1"/>
</dbReference>
<evidence type="ECO:0000256" key="8">
    <source>
        <dbReference type="ARBA" id="ARBA00023160"/>
    </source>
</evidence>
<sequence length="447" mass="49180">MQRILIANRGEIALRIIRTCRAMGIETIAVFSDADKDLPYVKEADTAFRIGEPPVQKSYLNSSMLIEIAKREKADAIHPGYGFLSENAGFAREVIENGLIFIGPSPKTIEAMGDKIIARKTMEKAGVPVVPGSGGGVSSLEEAVLLAGEIGYPVMLKASGGGGGIGMVRCENEQALNSQYQSTKARAKAYFGSEDVFIEKYIADARHIEVQIFGDSEGNAVHLFERDCSIQRRHQKVVEEAPSPSLSAEARENLYRTALSAAKAVDYVNAGTVEFIVDSEENFYFLEMNTRLQVEHPVTEVITGLDLVEWQILVAQGDKLPLTQEEITRKGAAVEFRLYAEDPVSFFPSPGTLSEFRWEADDVVRIDTGYREGNAVTPFYDPMIAKIIVSGDDRNEAIASARQFFQGLKIEGLKSNAPVFRELLHEEAFLSGKYSTSYLNSVKKAAK</sequence>
<dbReference type="SUPFAM" id="SSF52440">
    <property type="entry name" value="PreATP-grasp domain"/>
    <property type="match status" value="1"/>
</dbReference>
<dbReference type="PROSITE" id="PS50979">
    <property type="entry name" value="BC"/>
    <property type="match status" value="1"/>
</dbReference>
<evidence type="ECO:0000313" key="15">
    <source>
        <dbReference type="Proteomes" id="UP000265816"/>
    </source>
</evidence>
<dbReference type="FunFam" id="3.30.470.20:FF:000028">
    <property type="entry name" value="Methylcrotonoyl-CoA carboxylase subunit alpha, mitochondrial"/>
    <property type="match status" value="1"/>
</dbReference>
<keyword evidence="9" id="KW-0092">Biotin</keyword>
<dbReference type="Proteomes" id="UP000265816">
    <property type="component" value="Unassembled WGS sequence"/>
</dbReference>
<keyword evidence="6" id="KW-0276">Fatty acid metabolism</keyword>
<accession>A0A398BKF4</accession>
<evidence type="ECO:0000256" key="6">
    <source>
        <dbReference type="ARBA" id="ARBA00022832"/>
    </source>
</evidence>
<dbReference type="Pfam" id="PF00289">
    <property type="entry name" value="Biotin_carb_N"/>
    <property type="match status" value="1"/>
</dbReference>
<dbReference type="EMBL" id="QWVT01000008">
    <property type="protein sequence ID" value="RID87896.1"/>
    <property type="molecule type" value="Genomic_DNA"/>
</dbReference>
<protein>
    <submittedName>
        <fullName evidence="14">Acetyl-CoA carboxylase biotin carboxylase subunit</fullName>
    </submittedName>
</protein>
<evidence type="ECO:0000256" key="2">
    <source>
        <dbReference type="ARBA" id="ARBA00004956"/>
    </source>
</evidence>
<dbReference type="PANTHER" id="PTHR18866">
    <property type="entry name" value="CARBOXYLASE:PYRUVATE/ACETYL-COA/PROPIONYL-COA CARBOXYLASE"/>
    <property type="match status" value="1"/>
</dbReference>
<dbReference type="SUPFAM" id="SSF51246">
    <property type="entry name" value="Rudiment single hybrid motif"/>
    <property type="match status" value="1"/>
</dbReference>
<evidence type="ECO:0000256" key="1">
    <source>
        <dbReference type="ARBA" id="ARBA00003761"/>
    </source>
</evidence>
<dbReference type="PROSITE" id="PS00866">
    <property type="entry name" value="CPSASE_1"/>
    <property type="match status" value="1"/>
</dbReference>
<keyword evidence="8" id="KW-0444">Lipid biosynthesis</keyword>
<dbReference type="PROSITE" id="PS50975">
    <property type="entry name" value="ATP_GRASP"/>
    <property type="match status" value="1"/>
</dbReference>
<dbReference type="InterPro" id="IPR011764">
    <property type="entry name" value="Biotin_carboxylation_dom"/>
</dbReference>
<evidence type="ECO:0000256" key="7">
    <source>
        <dbReference type="ARBA" id="ARBA00022840"/>
    </source>
</evidence>
<dbReference type="NCBIfam" id="NF006367">
    <property type="entry name" value="PRK08591.1"/>
    <property type="match status" value="1"/>
</dbReference>
<dbReference type="InterPro" id="IPR016185">
    <property type="entry name" value="PreATP-grasp_dom_sf"/>
</dbReference>
<dbReference type="SMART" id="SM00878">
    <property type="entry name" value="Biotin_carb_C"/>
    <property type="match status" value="1"/>
</dbReference>
<keyword evidence="4" id="KW-0436">Ligase</keyword>
<keyword evidence="7 11" id="KW-0067">ATP-binding</keyword>
<evidence type="ECO:0000256" key="10">
    <source>
        <dbReference type="ARBA" id="ARBA00048600"/>
    </source>
</evidence>
<evidence type="ECO:0000256" key="4">
    <source>
        <dbReference type="ARBA" id="ARBA00022598"/>
    </source>
</evidence>
<comment type="subunit">
    <text evidence="3">Acetyl-CoA carboxylase is a heterohexamer of biotin carboxyl carrier protein, biotin carboxylase and the two subunits of carboxyl transferase in a 2:2 complex.</text>
</comment>
<dbReference type="RefSeq" id="WP_119111467.1">
    <property type="nucleotide sequence ID" value="NZ_CBCSEO010000001.1"/>
</dbReference>
<dbReference type="SUPFAM" id="SSF56059">
    <property type="entry name" value="Glutathione synthetase ATP-binding domain-like"/>
    <property type="match status" value="1"/>
</dbReference>
<dbReference type="InterPro" id="IPR005479">
    <property type="entry name" value="CPAse_ATP-bd"/>
</dbReference>
<dbReference type="InterPro" id="IPR005481">
    <property type="entry name" value="BC-like_N"/>
</dbReference>
<dbReference type="PROSITE" id="PS00867">
    <property type="entry name" value="CPSASE_2"/>
    <property type="match status" value="1"/>
</dbReference>
<dbReference type="InterPro" id="IPR005482">
    <property type="entry name" value="Biotin_COase_C"/>
</dbReference>
<comment type="pathway">
    <text evidence="2">Lipid metabolism; malonyl-CoA biosynthesis; malonyl-CoA from acetyl-CoA: step 1/1.</text>
</comment>